<dbReference type="SMART" id="SM01025">
    <property type="entry name" value="BEN"/>
    <property type="match status" value="2"/>
</dbReference>
<protein>
    <recommendedName>
        <fullName evidence="4">BEN domain-containing protein</fullName>
    </recommendedName>
</protein>
<dbReference type="GO" id="GO:0003677">
    <property type="term" value="F:DNA binding"/>
    <property type="evidence" value="ECO:0007669"/>
    <property type="project" value="InterPro"/>
</dbReference>
<feature type="compositionally biased region" description="Polar residues" evidence="3">
    <location>
        <begin position="362"/>
        <end position="380"/>
    </location>
</feature>
<accession>G1T5T6</accession>
<dbReference type="InterPro" id="IPR018379">
    <property type="entry name" value="BEN_domain"/>
</dbReference>
<dbReference type="HOGENOM" id="CLU_014591_0_0_1"/>
<dbReference type="PANTHER" id="PTHR47305">
    <property type="entry name" value="BEN DOMAIN-CONTAINING PROTEIN 2"/>
    <property type="match status" value="1"/>
</dbReference>
<feature type="region of interest" description="Disordered" evidence="3">
    <location>
        <begin position="361"/>
        <end position="386"/>
    </location>
</feature>
<reference evidence="5" key="3">
    <citation type="submission" date="2025-09" db="UniProtKB">
        <authorList>
            <consortium name="Ensembl"/>
        </authorList>
    </citation>
    <scope>IDENTIFICATION</scope>
    <source>
        <strain evidence="5">Thorbecke</strain>
    </source>
</reference>
<keyword evidence="6" id="KW-1185">Reference proteome</keyword>
<dbReference type="Bgee" id="ENSOCUG00000013622">
    <property type="expression patterns" value="Expressed in testis and 1 other cell type or tissue"/>
</dbReference>
<reference evidence="5 6" key="1">
    <citation type="journal article" date="2011" name="Nature">
        <title>A high-resolution map of human evolutionary constraint using 29 mammals.</title>
        <authorList>
            <person name="Lindblad-Toh K."/>
            <person name="Garber M."/>
            <person name="Zuk O."/>
            <person name="Lin M.F."/>
            <person name="Parker B.J."/>
            <person name="Washietl S."/>
            <person name="Kheradpour P."/>
            <person name="Ernst J."/>
            <person name="Jordan G."/>
            <person name="Mauceli E."/>
            <person name="Ward L.D."/>
            <person name="Lowe C.B."/>
            <person name="Holloway A.K."/>
            <person name="Clamp M."/>
            <person name="Gnerre S."/>
            <person name="Alfoldi J."/>
            <person name="Beal K."/>
            <person name="Chang J."/>
            <person name="Clawson H."/>
            <person name="Cuff J."/>
            <person name="Di Palma F."/>
            <person name="Fitzgerald S."/>
            <person name="Flicek P."/>
            <person name="Guttman M."/>
            <person name="Hubisz M.J."/>
            <person name="Jaffe D.B."/>
            <person name="Jungreis I."/>
            <person name="Kent W.J."/>
            <person name="Kostka D."/>
            <person name="Lara M."/>
            <person name="Martins A.L."/>
            <person name="Massingham T."/>
            <person name="Moltke I."/>
            <person name="Raney B.J."/>
            <person name="Rasmussen M.D."/>
            <person name="Robinson J."/>
            <person name="Stark A."/>
            <person name="Vilella A.J."/>
            <person name="Wen J."/>
            <person name="Xie X."/>
            <person name="Zody M.C."/>
            <person name="Baldwin J."/>
            <person name="Bloom T."/>
            <person name="Chin C.W."/>
            <person name="Heiman D."/>
            <person name="Nicol R."/>
            <person name="Nusbaum C."/>
            <person name="Young S."/>
            <person name="Wilkinson J."/>
            <person name="Worley K.C."/>
            <person name="Kovar C.L."/>
            <person name="Muzny D.M."/>
            <person name="Gibbs R.A."/>
            <person name="Cree A."/>
            <person name="Dihn H.H."/>
            <person name="Fowler G."/>
            <person name="Jhangiani S."/>
            <person name="Joshi V."/>
            <person name="Lee S."/>
            <person name="Lewis L.R."/>
            <person name="Nazareth L.V."/>
            <person name="Okwuonu G."/>
            <person name="Santibanez J."/>
            <person name="Warren W.C."/>
            <person name="Mardis E.R."/>
            <person name="Weinstock G.M."/>
            <person name="Wilson R.K."/>
            <person name="Delehaunty K."/>
            <person name="Dooling D."/>
            <person name="Fronik C."/>
            <person name="Fulton L."/>
            <person name="Fulton B."/>
            <person name="Graves T."/>
            <person name="Minx P."/>
            <person name="Sodergren E."/>
            <person name="Birney E."/>
            <person name="Margulies E.H."/>
            <person name="Herrero J."/>
            <person name="Green E.D."/>
            <person name="Haussler D."/>
            <person name="Siepel A."/>
            <person name="Goldman N."/>
            <person name="Pollard K.S."/>
            <person name="Pedersen J.S."/>
            <person name="Lander E.S."/>
            <person name="Kellis M."/>
        </authorList>
    </citation>
    <scope>NUCLEOTIDE SEQUENCE [LARGE SCALE GENOMIC DNA]</scope>
    <source>
        <strain evidence="5 6">Thorbecke inbred</strain>
    </source>
</reference>
<feature type="compositionally biased region" description="Polar residues" evidence="3">
    <location>
        <begin position="147"/>
        <end position="171"/>
    </location>
</feature>
<dbReference type="Ensembl" id="ENSOCUT00000013629.4">
    <property type="protein sequence ID" value="ENSOCUP00000011730.3"/>
    <property type="gene ID" value="ENSOCUG00000013622.4"/>
</dbReference>
<dbReference type="EMBL" id="AAGW02041063">
    <property type="status" value="NOT_ANNOTATED_CDS"/>
    <property type="molecule type" value="Genomic_DNA"/>
</dbReference>
<name>G1T5T6_RABIT</name>
<feature type="region of interest" description="Disordered" evidence="3">
    <location>
        <begin position="109"/>
        <end position="130"/>
    </location>
</feature>
<organism evidence="5 6">
    <name type="scientific">Oryctolagus cuniculus</name>
    <name type="common">Rabbit</name>
    <dbReference type="NCBI Taxonomy" id="9986"/>
    <lineage>
        <taxon>Eukaryota</taxon>
        <taxon>Metazoa</taxon>
        <taxon>Chordata</taxon>
        <taxon>Craniata</taxon>
        <taxon>Vertebrata</taxon>
        <taxon>Euteleostomi</taxon>
        <taxon>Mammalia</taxon>
        <taxon>Eutheria</taxon>
        <taxon>Euarchontoglires</taxon>
        <taxon>Glires</taxon>
        <taxon>Lagomorpha</taxon>
        <taxon>Leporidae</taxon>
        <taxon>Oryctolagus</taxon>
    </lineage>
</organism>
<feature type="region of interest" description="Disordered" evidence="3">
    <location>
        <begin position="23"/>
        <end position="52"/>
    </location>
</feature>
<dbReference type="Gene3D" id="1.10.10.2590">
    <property type="entry name" value="BEN domain"/>
    <property type="match status" value="1"/>
</dbReference>
<feature type="compositionally biased region" description="Polar residues" evidence="3">
    <location>
        <begin position="23"/>
        <end position="33"/>
    </location>
</feature>
<keyword evidence="2" id="KW-0539">Nucleus</keyword>
<sequence>MIGSSCLSVFEKVILIEVPGNAEGSQENNQQAMNCPPSFGNDSDQAAASSSASISPDFEMLEELQGNLEASTETASHAPSLGSDSDPNAFSPTDCLLCNLNMWTKGRTGVKKSSGMADCPSSVENNSDNDTHSFLYMPACFGPMPSETMNDSNLVENDSNQDNDSTPVSNNSDHEVLPTEMTAEAESSAGDGADTVNGTTGLEEYNNQYSSFLLSISPTASFAYLGDPKRNVKMLNIHLLAAQRKSNPKQAARYLVRNLFPKETLIGSSVSANCRDRPRLDPNKMAAVREFLATVFPNYDLSEFGKEWKACISNVASLIRYLNSEAKRRQNNGGGCKLPGTPASADWNAGGVRVPSEGGFQFPQSLNVPETRETGNSVPNRNGIPEEMGSLSINNTIYSTEVLEYFGNPNRNIHVPSSLIHAAKSKARPEQSARFLIRHLFPEEILVRSNVYGSITQGIYALDPNRINALREFLQDAYPGFNLLENEYHWKLCVAAINSYIRVLRHDLKRFPNKSYQLPGWGPRDPSCN</sequence>
<feature type="domain" description="BEN" evidence="4">
    <location>
        <begin position="410"/>
        <end position="508"/>
    </location>
</feature>
<dbReference type="InParanoid" id="G1T5T6"/>
<dbReference type="AlphaFoldDB" id="G1T5T6"/>
<dbReference type="PANTHER" id="PTHR47305:SF1">
    <property type="entry name" value="BEN DOMAIN-CONTAINING PROTEIN"/>
    <property type="match status" value="1"/>
</dbReference>
<evidence type="ECO:0000256" key="2">
    <source>
        <dbReference type="ARBA" id="ARBA00023242"/>
    </source>
</evidence>
<feature type="domain" description="BEN" evidence="4">
    <location>
        <begin position="229"/>
        <end position="329"/>
    </location>
</feature>
<proteinExistence type="predicted"/>
<dbReference type="EMBL" id="AAGW02041064">
    <property type="status" value="NOT_ANNOTATED_CDS"/>
    <property type="molecule type" value="Genomic_DNA"/>
</dbReference>
<dbReference type="eggNOG" id="ENOG502QW8J">
    <property type="taxonomic scope" value="Eukaryota"/>
</dbReference>
<evidence type="ECO:0000256" key="1">
    <source>
        <dbReference type="ARBA" id="ARBA00004123"/>
    </source>
</evidence>
<evidence type="ECO:0000313" key="6">
    <source>
        <dbReference type="Proteomes" id="UP000001811"/>
    </source>
</evidence>
<dbReference type="STRING" id="9986.ENSOCUP00000011730"/>
<dbReference type="Pfam" id="PF10523">
    <property type="entry name" value="BEN"/>
    <property type="match status" value="2"/>
</dbReference>
<evidence type="ECO:0000313" key="5">
    <source>
        <dbReference type="Ensembl" id="ENSOCUP00000011730.3"/>
    </source>
</evidence>
<dbReference type="GO" id="GO:0005634">
    <property type="term" value="C:nucleus"/>
    <property type="evidence" value="ECO:0007669"/>
    <property type="project" value="UniProtKB-SubCell"/>
</dbReference>
<dbReference type="PROSITE" id="PS51457">
    <property type="entry name" value="BEN"/>
    <property type="match status" value="2"/>
</dbReference>
<reference evidence="5" key="2">
    <citation type="submission" date="2025-08" db="UniProtKB">
        <authorList>
            <consortium name="Ensembl"/>
        </authorList>
    </citation>
    <scope>IDENTIFICATION</scope>
    <source>
        <strain evidence="5">Thorbecke</strain>
    </source>
</reference>
<comment type="subcellular location">
    <subcellularLocation>
        <location evidence="1">Nucleus</location>
    </subcellularLocation>
</comment>
<dbReference type="Proteomes" id="UP000001811">
    <property type="component" value="Chromosome X"/>
</dbReference>
<dbReference type="GeneTree" id="ENSGT00940000163807"/>
<evidence type="ECO:0000256" key="3">
    <source>
        <dbReference type="SAM" id="MobiDB-lite"/>
    </source>
</evidence>
<feature type="region of interest" description="Disordered" evidence="3">
    <location>
        <begin position="147"/>
        <end position="201"/>
    </location>
</feature>
<evidence type="ECO:0000259" key="4">
    <source>
        <dbReference type="PROSITE" id="PS51457"/>
    </source>
</evidence>
<dbReference type="EMBL" id="AAGW02041062">
    <property type="status" value="NOT_ANNOTATED_CDS"/>
    <property type="molecule type" value="Genomic_DNA"/>
</dbReference>